<dbReference type="GO" id="GO:0004488">
    <property type="term" value="F:methylenetetrahydrofolate dehydrogenase (NADP+) activity"/>
    <property type="evidence" value="ECO:0007669"/>
    <property type="project" value="InterPro"/>
</dbReference>
<keyword evidence="2" id="KW-0560">Oxidoreductase</keyword>
<keyword evidence="8" id="KW-1185">Reference proteome</keyword>
<evidence type="ECO:0000256" key="4">
    <source>
        <dbReference type="SAM" id="MobiDB-lite"/>
    </source>
</evidence>
<evidence type="ECO:0000256" key="5">
    <source>
        <dbReference type="SAM" id="SignalP"/>
    </source>
</evidence>
<evidence type="ECO:0000256" key="3">
    <source>
        <dbReference type="ARBA" id="ARBA00036357"/>
    </source>
</evidence>
<feature type="region of interest" description="Disordered" evidence="4">
    <location>
        <begin position="120"/>
        <end position="142"/>
    </location>
</feature>
<name>A0A4W5PLJ1_9TELE</name>
<dbReference type="Pfam" id="PF02882">
    <property type="entry name" value="THF_DHG_CYH_C"/>
    <property type="match status" value="1"/>
</dbReference>
<dbReference type="PANTHER" id="PTHR48099:SF1">
    <property type="entry name" value="C-1-TETRAHYDROFOLATE SYNTHASE, CYTOPLASMIC"/>
    <property type="match status" value="1"/>
</dbReference>
<evidence type="ECO:0000256" key="1">
    <source>
        <dbReference type="ARBA" id="ARBA00022801"/>
    </source>
</evidence>
<accession>A0A4W5PLJ1</accession>
<keyword evidence="5" id="KW-0732">Signal</keyword>
<dbReference type="InterPro" id="IPR020631">
    <property type="entry name" value="THF_DH/CycHdrlase_NAD-bd_dom"/>
</dbReference>
<dbReference type="STRING" id="62062.ENSHHUP00000065526"/>
<reference evidence="7" key="2">
    <citation type="submission" date="2025-08" db="UniProtKB">
        <authorList>
            <consortium name="Ensembl"/>
        </authorList>
    </citation>
    <scope>IDENTIFICATION</scope>
</reference>
<dbReference type="Gene3D" id="3.40.50.720">
    <property type="entry name" value="NAD(P)-binding Rossmann-like Domain"/>
    <property type="match status" value="1"/>
</dbReference>
<evidence type="ECO:0000313" key="7">
    <source>
        <dbReference type="Ensembl" id="ENSHHUP00000065526.1"/>
    </source>
</evidence>
<dbReference type="Proteomes" id="UP000314982">
    <property type="component" value="Unassembled WGS sequence"/>
</dbReference>
<dbReference type="PRINTS" id="PR00085">
    <property type="entry name" value="THFDHDRGNASE"/>
</dbReference>
<reference evidence="7" key="3">
    <citation type="submission" date="2025-09" db="UniProtKB">
        <authorList>
            <consortium name="Ensembl"/>
        </authorList>
    </citation>
    <scope>IDENTIFICATION</scope>
</reference>
<feature type="compositionally biased region" description="Polar residues" evidence="4">
    <location>
        <begin position="125"/>
        <end position="142"/>
    </location>
</feature>
<dbReference type="PROSITE" id="PS00767">
    <property type="entry name" value="THF_DHG_CYH_2"/>
    <property type="match status" value="1"/>
</dbReference>
<dbReference type="InterPro" id="IPR036291">
    <property type="entry name" value="NAD(P)-bd_dom_sf"/>
</dbReference>
<evidence type="ECO:0000313" key="8">
    <source>
        <dbReference type="Proteomes" id="UP000314982"/>
    </source>
</evidence>
<dbReference type="GO" id="GO:0004477">
    <property type="term" value="F:methenyltetrahydrofolate cyclohydrolase activity"/>
    <property type="evidence" value="ECO:0007669"/>
    <property type="project" value="UniProtKB-EC"/>
</dbReference>
<reference evidence="8" key="1">
    <citation type="submission" date="2018-06" db="EMBL/GenBank/DDBJ databases">
        <title>Genome assembly of Danube salmon.</title>
        <authorList>
            <person name="Macqueen D.J."/>
            <person name="Gundappa M.K."/>
        </authorList>
    </citation>
    <scope>NUCLEOTIDE SEQUENCE [LARGE SCALE GENOMIC DNA]</scope>
</reference>
<dbReference type="GO" id="GO:0005829">
    <property type="term" value="C:cytosol"/>
    <property type="evidence" value="ECO:0007669"/>
    <property type="project" value="TreeGrafter"/>
</dbReference>
<dbReference type="AlphaFoldDB" id="A0A4W5PLJ1"/>
<feature type="signal peptide" evidence="5">
    <location>
        <begin position="1"/>
        <end position="16"/>
    </location>
</feature>
<evidence type="ECO:0000259" key="6">
    <source>
        <dbReference type="Pfam" id="PF02882"/>
    </source>
</evidence>
<dbReference type="GeneTree" id="ENSGT00940000154746"/>
<sequence>MLGTVLLWILVGRPWGVLRPELVCSLDSQVGRADILVVGIGKAEIVKGDWVKKGAVVIDCGINHILDGTRPSGKRVVGDVHYSSPKEQVGFITPVPGGVGPITVAMLMQNTVSSASWSLTSQASGASPTPSSTCRSLSQVTS</sequence>
<evidence type="ECO:0000256" key="2">
    <source>
        <dbReference type="ARBA" id="ARBA00023002"/>
    </source>
</evidence>
<protein>
    <recommendedName>
        <fullName evidence="6">Tetrahydrofolate dehydrogenase/cyclohydrolase NAD(P)-binding domain-containing protein</fullName>
    </recommendedName>
</protein>
<proteinExistence type="predicted"/>
<feature type="domain" description="Tetrahydrofolate dehydrogenase/cyclohydrolase NAD(P)-binding" evidence="6">
    <location>
        <begin position="26"/>
        <end position="116"/>
    </location>
</feature>
<feature type="chain" id="PRO_5021223518" description="Tetrahydrofolate dehydrogenase/cyclohydrolase NAD(P)-binding domain-containing protein" evidence="5">
    <location>
        <begin position="17"/>
        <end position="142"/>
    </location>
</feature>
<dbReference type="InterPro" id="IPR020867">
    <property type="entry name" value="THF_DH/CycHdrlase_CS"/>
</dbReference>
<dbReference type="GO" id="GO:0035999">
    <property type="term" value="P:tetrahydrofolate interconversion"/>
    <property type="evidence" value="ECO:0007669"/>
    <property type="project" value="TreeGrafter"/>
</dbReference>
<organism evidence="7 8">
    <name type="scientific">Hucho hucho</name>
    <name type="common">huchen</name>
    <dbReference type="NCBI Taxonomy" id="62062"/>
    <lineage>
        <taxon>Eukaryota</taxon>
        <taxon>Metazoa</taxon>
        <taxon>Chordata</taxon>
        <taxon>Craniata</taxon>
        <taxon>Vertebrata</taxon>
        <taxon>Euteleostomi</taxon>
        <taxon>Actinopterygii</taxon>
        <taxon>Neopterygii</taxon>
        <taxon>Teleostei</taxon>
        <taxon>Protacanthopterygii</taxon>
        <taxon>Salmoniformes</taxon>
        <taxon>Salmonidae</taxon>
        <taxon>Salmoninae</taxon>
        <taxon>Hucho</taxon>
    </lineage>
</organism>
<dbReference type="Ensembl" id="ENSHHUT00000067746.1">
    <property type="protein sequence ID" value="ENSHHUP00000065526.1"/>
    <property type="gene ID" value="ENSHHUG00000038687.1"/>
</dbReference>
<comment type="catalytic activity">
    <reaction evidence="3">
        <text>(6R)-5,10-methenyltetrahydrofolate + H2O = (6R)-10-formyltetrahydrofolate + H(+)</text>
        <dbReference type="Rhea" id="RHEA:23700"/>
        <dbReference type="ChEBI" id="CHEBI:15377"/>
        <dbReference type="ChEBI" id="CHEBI:15378"/>
        <dbReference type="ChEBI" id="CHEBI:57455"/>
        <dbReference type="ChEBI" id="CHEBI:195366"/>
        <dbReference type="EC" id="3.5.4.9"/>
    </reaction>
</comment>
<dbReference type="SUPFAM" id="SSF51735">
    <property type="entry name" value="NAD(P)-binding Rossmann-fold domains"/>
    <property type="match status" value="1"/>
</dbReference>
<dbReference type="InterPro" id="IPR000672">
    <property type="entry name" value="THF_DH/CycHdrlase"/>
</dbReference>
<dbReference type="PANTHER" id="PTHR48099">
    <property type="entry name" value="C-1-TETRAHYDROFOLATE SYNTHASE, CYTOPLASMIC-RELATED"/>
    <property type="match status" value="1"/>
</dbReference>
<keyword evidence="1" id="KW-0378">Hydrolase</keyword>